<proteinExistence type="predicted"/>
<dbReference type="EMBL" id="CABM01000021">
    <property type="protein sequence ID" value="CBH96167.1"/>
    <property type="molecule type" value="Genomic_DNA"/>
</dbReference>
<evidence type="ECO:0000313" key="2">
    <source>
        <dbReference type="EMBL" id="CBH96167.1"/>
    </source>
</evidence>
<sequence>MHSSGFFGRRNHGPRAMPHDPQYSRRIRPLRNPPVQHGSIPKKPEDPVREPAAASEQDKSATTQ</sequence>
<reference evidence="2" key="1">
    <citation type="submission" date="2009-10" db="EMBL/GenBank/DDBJ databases">
        <title>Diversity of trophic interactions inside an arsenic-rich microbial ecosystem.</title>
        <authorList>
            <person name="Bertin P.N."/>
            <person name="Heinrich-Salmeron A."/>
            <person name="Pelletier E."/>
            <person name="Goulhen-Chollet F."/>
            <person name="Arsene-Ploetze F."/>
            <person name="Gallien S."/>
            <person name="Calteau A."/>
            <person name="Vallenet D."/>
            <person name="Casiot C."/>
            <person name="Chane-Woon-Ming B."/>
            <person name="Giloteaux L."/>
            <person name="Barakat M."/>
            <person name="Bonnefoy V."/>
            <person name="Bruneel O."/>
            <person name="Chandler M."/>
            <person name="Cleiss J."/>
            <person name="Duran R."/>
            <person name="Elbaz-Poulichet F."/>
            <person name="Fonknechten N."/>
            <person name="Lauga B."/>
            <person name="Mornico D."/>
            <person name="Ortet P."/>
            <person name="Schaeffer C."/>
            <person name="Siguier P."/>
            <person name="Alexander Thil Smith A."/>
            <person name="Van Dorsselaer A."/>
            <person name="Weissenbach J."/>
            <person name="Medigue C."/>
            <person name="Le Paslier D."/>
        </authorList>
    </citation>
    <scope>NUCLEOTIDE SEQUENCE</scope>
</reference>
<gene>
    <name evidence="2" type="ORF">CARN2_1157</name>
</gene>
<comment type="caution">
    <text evidence="2">The sequence shown here is derived from an EMBL/GenBank/DDBJ whole genome shotgun (WGS) entry which is preliminary data.</text>
</comment>
<accession>E6PML5</accession>
<feature type="region of interest" description="Disordered" evidence="1">
    <location>
        <begin position="1"/>
        <end position="64"/>
    </location>
</feature>
<evidence type="ECO:0000256" key="1">
    <source>
        <dbReference type="SAM" id="MobiDB-lite"/>
    </source>
</evidence>
<protein>
    <submittedName>
        <fullName evidence="2">Uncharacterized protein</fullName>
    </submittedName>
</protein>
<organism evidence="2">
    <name type="scientific">mine drainage metagenome</name>
    <dbReference type="NCBI Taxonomy" id="410659"/>
    <lineage>
        <taxon>unclassified sequences</taxon>
        <taxon>metagenomes</taxon>
        <taxon>ecological metagenomes</taxon>
    </lineage>
</organism>
<dbReference type="AlphaFoldDB" id="E6PML5"/>
<name>E6PML5_9ZZZZ</name>